<name>A0A067RFS0_ZOONE</name>
<evidence type="ECO:0000313" key="3">
    <source>
        <dbReference type="Proteomes" id="UP000027135"/>
    </source>
</evidence>
<sequence length="80" mass="9166">MHLASHYKPLILHHSYIPLIYKKSGNNPSSEQHSIPMMSLHGGCQDTRHNYHSVGNDEPRAHNHLNIYPDRGTARLRPYG</sequence>
<keyword evidence="3" id="KW-1185">Reference proteome</keyword>
<protein>
    <submittedName>
        <fullName evidence="2">Uncharacterized protein</fullName>
    </submittedName>
</protein>
<dbReference type="AlphaFoldDB" id="A0A067RFS0"/>
<evidence type="ECO:0000313" key="2">
    <source>
        <dbReference type="EMBL" id="KDR22696.1"/>
    </source>
</evidence>
<feature type="compositionally biased region" description="Polar residues" evidence="1">
    <location>
        <begin position="24"/>
        <end position="33"/>
    </location>
</feature>
<reference evidence="2 3" key="1">
    <citation type="journal article" date="2014" name="Nat. Commun.">
        <title>Molecular traces of alternative social organization in a termite genome.</title>
        <authorList>
            <person name="Terrapon N."/>
            <person name="Li C."/>
            <person name="Robertson H.M."/>
            <person name="Ji L."/>
            <person name="Meng X."/>
            <person name="Booth W."/>
            <person name="Chen Z."/>
            <person name="Childers C.P."/>
            <person name="Glastad K.M."/>
            <person name="Gokhale K."/>
            <person name="Gowin J."/>
            <person name="Gronenberg W."/>
            <person name="Hermansen R.A."/>
            <person name="Hu H."/>
            <person name="Hunt B.G."/>
            <person name="Huylmans A.K."/>
            <person name="Khalil S.M."/>
            <person name="Mitchell R.D."/>
            <person name="Munoz-Torres M.C."/>
            <person name="Mustard J.A."/>
            <person name="Pan H."/>
            <person name="Reese J.T."/>
            <person name="Scharf M.E."/>
            <person name="Sun F."/>
            <person name="Vogel H."/>
            <person name="Xiao J."/>
            <person name="Yang W."/>
            <person name="Yang Z."/>
            <person name="Yang Z."/>
            <person name="Zhou J."/>
            <person name="Zhu J."/>
            <person name="Brent C.S."/>
            <person name="Elsik C.G."/>
            <person name="Goodisman M.A."/>
            <person name="Liberles D.A."/>
            <person name="Roe R.M."/>
            <person name="Vargo E.L."/>
            <person name="Vilcinskas A."/>
            <person name="Wang J."/>
            <person name="Bornberg-Bauer E."/>
            <person name="Korb J."/>
            <person name="Zhang G."/>
            <person name="Liebig J."/>
        </authorList>
    </citation>
    <scope>NUCLEOTIDE SEQUENCE [LARGE SCALE GENOMIC DNA]</scope>
    <source>
        <tissue evidence="2">Whole organism</tissue>
    </source>
</reference>
<proteinExistence type="predicted"/>
<dbReference type="EMBL" id="KK852498">
    <property type="protein sequence ID" value="KDR22696.1"/>
    <property type="molecule type" value="Genomic_DNA"/>
</dbReference>
<evidence type="ECO:0000256" key="1">
    <source>
        <dbReference type="SAM" id="MobiDB-lite"/>
    </source>
</evidence>
<dbReference type="InParanoid" id="A0A067RFS0"/>
<organism evidence="2 3">
    <name type="scientific">Zootermopsis nevadensis</name>
    <name type="common">Dampwood termite</name>
    <dbReference type="NCBI Taxonomy" id="136037"/>
    <lineage>
        <taxon>Eukaryota</taxon>
        <taxon>Metazoa</taxon>
        <taxon>Ecdysozoa</taxon>
        <taxon>Arthropoda</taxon>
        <taxon>Hexapoda</taxon>
        <taxon>Insecta</taxon>
        <taxon>Pterygota</taxon>
        <taxon>Neoptera</taxon>
        <taxon>Polyneoptera</taxon>
        <taxon>Dictyoptera</taxon>
        <taxon>Blattodea</taxon>
        <taxon>Blattoidea</taxon>
        <taxon>Termitoidae</taxon>
        <taxon>Termopsidae</taxon>
        <taxon>Zootermopsis</taxon>
    </lineage>
</organism>
<dbReference type="Proteomes" id="UP000027135">
    <property type="component" value="Unassembled WGS sequence"/>
</dbReference>
<feature type="region of interest" description="Disordered" evidence="1">
    <location>
        <begin position="23"/>
        <end position="80"/>
    </location>
</feature>
<accession>A0A067RFS0</accession>
<gene>
    <name evidence="2" type="ORF">L798_12831</name>
</gene>